<feature type="compositionally biased region" description="Basic and acidic residues" evidence="2">
    <location>
        <begin position="60"/>
        <end position="73"/>
    </location>
</feature>
<proteinExistence type="inferred from homology"/>
<keyword evidence="6" id="KW-1185">Reference proteome</keyword>
<evidence type="ECO:0000313" key="5">
    <source>
        <dbReference type="EMBL" id="CAB3405787.1"/>
    </source>
</evidence>
<dbReference type="InterPro" id="IPR008753">
    <property type="entry name" value="Peptidase_M13_N"/>
</dbReference>
<sequence length="843" mass="96186">MSYEPRRIASPVNRTHSFEIAISTSPPLSPYPDPDPVEPSRSPPPPPAHAPKRLYSPRRSVHETIIRELREYTTTRSGLAQPPISPPAAPAVAPLAEAETTCSDEASEPVHESSDFDNQEEEENVQERNVDELDAPSPPPAPCVPTETSQPIVFPITPFYRRKGGCPKFSICIGGLCATFFILSIIFLIFWLVSSSDFRSISSKIKNVCSSRECIDMAFRMSSNIEEKIEPCENFYQHSCHKFNTQTEDHQLNFLSQLKESSMTNMHGLLTNEENPAEMLKSTKLAKSLYESCMNAVQRSSNSPADLHNLIQNFPCGPILPQCHNFNSDSYSWERHSGMLDWYAGDYNLIVYGRDVHPQDRSKIILQIRPPNLEKMTGQILRNLLELAKPSSTEFEPLFQLSLRQNLLNDFVRFQLLQDPRSVQSDLDNVARLIVDLHAATRKSATITPNATYMTINELSQALPQLFFREFLDAYLSNIYKWTEEDLISIQDYEYFARLVDIMATTDRKTVANYLVIATTFNMEQYSYSPREQFGWRECVDQISRLDIASKLFIDKNANIIEIEKIFEFLTTLKTDFISTHRSTPLQYLSTINRLGFYVGYPKRLQNEDIVWRPVSQLSTNQSNYFDSIIRVSRAEREYSLSQIGTYLDIDDTTEFPVINPTMLYNSHVGAIVIPLSFLKPPIHQPDGDVPMYAVYSSLGITILQMISKVFWDGLDKSSQLQCLDNVYRGFLNGNRQRAANLDNQLFSTIELSDAFKTAIYSYTKWQNDRDIHREKSLPAFDNLDSVSSLMLTFSTLFCSNEGQEPGSDYEAMINTVAANSKMFTIHFNCNNTSRIFNRRTCL</sequence>
<dbReference type="EMBL" id="CADEPM010000005">
    <property type="protein sequence ID" value="CAB3405787.1"/>
    <property type="molecule type" value="Genomic_DNA"/>
</dbReference>
<evidence type="ECO:0000256" key="1">
    <source>
        <dbReference type="ARBA" id="ARBA00007357"/>
    </source>
</evidence>
<dbReference type="Pfam" id="PF05649">
    <property type="entry name" value="Peptidase_M13_N"/>
    <property type="match status" value="1"/>
</dbReference>
<keyword evidence="3" id="KW-0472">Membrane</keyword>
<accession>A0A8S1EWS9</accession>
<dbReference type="PROSITE" id="PS51885">
    <property type="entry name" value="NEPRILYSIN"/>
    <property type="match status" value="1"/>
</dbReference>
<dbReference type="AlphaFoldDB" id="A0A8S1EWS9"/>
<feature type="transmembrane region" description="Helical" evidence="3">
    <location>
        <begin position="169"/>
        <end position="193"/>
    </location>
</feature>
<dbReference type="GO" id="GO:0016485">
    <property type="term" value="P:protein processing"/>
    <property type="evidence" value="ECO:0007669"/>
    <property type="project" value="TreeGrafter"/>
</dbReference>
<comment type="caution">
    <text evidence="5">The sequence shown here is derived from an EMBL/GenBank/DDBJ whole genome shotgun (WGS) entry which is preliminary data.</text>
</comment>
<evidence type="ECO:0000256" key="2">
    <source>
        <dbReference type="SAM" id="MobiDB-lite"/>
    </source>
</evidence>
<evidence type="ECO:0000256" key="3">
    <source>
        <dbReference type="SAM" id="Phobius"/>
    </source>
</evidence>
<dbReference type="SUPFAM" id="SSF55486">
    <property type="entry name" value="Metalloproteases ('zincins'), catalytic domain"/>
    <property type="match status" value="1"/>
</dbReference>
<evidence type="ECO:0000259" key="4">
    <source>
        <dbReference type="Pfam" id="PF05649"/>
    </source>
</evidence>
<dbReference type="GO" id="GO:0005886">
    <property type="term" value="C:plasma membrane"/>
    <property type="evidence" value="ECO:0007669"/>
    <property type="project" value="TreeGrafter"/>
</dbReference>
<dbReference type="InterPro" id="IPR024079">
    <property type="entry name" value="MetalloPept_cat_dom_sf"/>
</dbReference>
<dbReference type="Gene3D" id="3.40.390.10">
    <property type="entry name" value="Collagenase (Catalytic Domain)"/>
    <property type="match status" value="1"/>
</dbReference>
<dbReference type="PANTHER" id="PTHR11733">
    <property type="entry name" value="ZINC METALLOPROTEASE FAMILY M13 NEPRILYSIN-RELATED"/>
    <property type="match status" value="1"/>
</dbReference>
<protein>
    <recommendedName>
        <fullName evidence="4">Peptidase M13 N-terminal domain-containing protein</fullName>
    </recommendedName>
</protein>
<dbReference type="PANTHER" id="PTHR11733:SF206">
    <property type="entry name" value="PEPTIDASE M13 N-TERMINAL DOMAIN-CONTAINING PROTEIN"/>
    <property type="match status" value="1"/>
</dbReference>
<feature type="region of interest" description="Disordered" evidence="2">
    <location>
        <begin position="1"/>
        <end position="149"/>
    </location>
</feature>
<reference evidence="5 6" key="1">
    <citation type="submission" date="2020-04" db="EMBL/GenBank/DDBJ databases">
        <authorList>
            <person name="Laetsch R D."/>
            <person name="Stevens L."/>
            <person name="Kumar S."/>
            <person name="Blaxter L. M."/>
        </authorList>
    </citation>
    <scope>NUCLEOTIDE SEQUENCE [LARGE SCALE GENOMIC DNA]</scope>
</reference>
<feature type="compositionally biased region" description="Acidic residues" evidence="2">
    <location>
        <begin position="115"/>
        <end position="124"/>
    </location>
</feature>
<dbReference type="Gene3D" id="1.10.1380.10">
    <property type="entry name" value="Neutral endopeptidase , domain2"/>
    <property type="match status" value="1"/>
</dbReference>
<dbReference type="InterPro" id="IPR042089">
    <property type="entry name" value="Peptidase_M13_dom_2"/>
</dbReference>
<keyword evidence="3" id="KW-1133">Transmembrane helix</keyword>
<keyword evidence="3" id="KW-0812">Transmembrane</keyword>
<comment type="similarity">
    <text evidence="1">Belongs to the peptidase M13 family.</text>
</comment>
<dbReference type="GO" id="GO:0004222">
    <property type="term" value="F:metalloendopeptidase activity"/>
    <property type="evidence" value="ECO:0007669"/>
    <property type="project" value="InterPro"/>
</dbReference>
<organism evidence="5 6">
    <name type="scientific">Caenorhabditis bovis</name>
    <dbReference type="NCBI Taxonomy" id="2654633"/>
    <lineage>
        <taxon>Eukaryota</taxon>
        <taxon>Metazoa</taxon>
        <taxon>Ecdysozoa</taxon>
        <taxon>Nematoda</taxon>
        <taxon>Chromadorea</taxon>
        <taxon>Rhabditida</taxon>
        <taxon>Rhabditina</taxon>
        <taxon>Rhabditomorpha</taxon>
        <taxon>Rhabditoidea</taxon>
        <taxon>Rhabditidae</taxon>
        <taxon>Peloderinae</taxon>
        <taxon>Caenorhabditis</taxon>
    </lineage>
</organism>
<dbReference type="OrthoDB" id="5809267at2759"/>
<feature type="domain" description="Peptidase M13 N-terminal" evidence="4">
    <location>
        <begin position="231"/>
        <end position="557"/>
    </location>
</feature>
<evidence type="ECO:0000313" key="6">
    <source>
        <dbReference type="Proteomes" id="UP000494206"/>
    </source>
</evidence>
<gene>
    <name evidence="5" type="ORF">CBOVIS_LOCUS7941</name>
</gene>
<dbReference type="InterPro" id="IPR000718">
    <property type="entry name" value="Peptidase_M13"/>
</dbReference>
<name>A0A8S1EWS9_9PELO</name>
<dbReference type="Proteomes" id="UP000494206">
    <property type="component" value="Unassembled WGS sequence"/>
</dbReference>